<dbReference type="Proteomes" id="UP000232323">
    <property type="component" value="Unassembled WGS sequence"/>
</dbReference>
<evidence type="ECO:0000256" key="1">
    <source>
        <dbReference type="PROSITE-ProRule" id="PRU00175"/>
    </source>
</evidence>
<dbReference type="CDD" id="cd16618">
    <property type="entry name" value="mRING-HC-C4C4_CNOT4"/>
    <property type="match status" value="1"/>
</dbReference>
<evidence type="ECO:0000313" key="5">
    <source>
        <dbReference type="Proteomes" id="UP000232323"/>
    </source>
</evidence>
<evidence type="ECO:0000256" key="2">
    <source>
        <dbReference type="SAM" id="MobiDB-lite"/>
    </source>
</evidence>
<feature type="compositionally biased region" description="Low complexity" evidence="2">
    <location>
        <begin position="267"/>
        <end position="277"/>
    </location>
</feature>
<evidence type="ECO:0000313" key="4">
    <source>
        <dbReference type="EMBL" id="GAX78771.1"/>
    </source>
</evidence>
<organism evidence="4 5">
    <name type="scientific">Chlamydomonas eustigma</name>
    <dbReference type="NCBI Taxonomy" id="1157962"/>
    <lineage>
        <taxon>Eukaryota</taxon>
        <taxon>Viridiplantae</taxon>
        <taxon>Chlorophyta</taxon>
        <taxon>core chlorophytes</taxon>
        <taxon>Chlorophyceae</taxon>
        <taxon>CS clade</taxon>
        <taxon>Chlamydomonadales</taxon>
        <taxon>Chlamydomonadaceae</taxon>
        <taxon>Chlamydomonas</taxon>
    </lineage>
</organism>
<dbReference type="STRING" id="1157962.A0A250X6R4"/>
<comment type="caution">
    <text evidence="4">The sequence shown here is derived from an EMBL/GenBank/DDBJ whole genome shotgun (WGS) entry which is preliminary data.</text>
</comment>
<dbReference type="InterPro" id="IPR013083">
    <property type="entry name" value="Znf_RING/FYVE/PHD"/>
</dbReference>
<feature type="region of interest" description="Disordered" evidence="2">
    <location>
        <begin position="228"/>
        <end position="295"/>
    </location>
</feature>
<dbReference type="Pfam" id="PF14570">
    <property type="entry name" value="zf-RING_4"/>
    <property type="match status" value="1"/>
</dbReference>
<dbReference type="EMBL" id="BEGY01000035">
    <property type="protein sequence ID" value="GAX78771.1"/>
    <property type="molecule type" value="Genomic_DNA"/>
</dbReference>
<dbReference type="GO" id="GO:0030014">
    <property type="term" value="C:CCR4-NOT complex"/>
    <property type="evidence" value="ECO:0007669"/>
    <property type="project" value="InterPro"/>
</dbReference>
<dbReference type="PROSITE" id="PS50089">
    <property type="entry name" value="ZF_RING_2"/>
    <property type="match status" value="1"/>
</dbReference>
<feature type="region of interest" description="Disordered" evidence="2">
    <location>
        <begin position="544"/>
        <end position="581"/>
    </location>
</feature>
<feature type="compositionally biased region" description="Low complexity" evidence="2">
    <location>
        <begin position="116"/>
        <end position="125"/>
    </location>
</feature>
<accession>A0A250X6R4</accession>
<name>A0A250X6R4_9CHLO</name>
<keyword evidence="1" id="KW-0863">Zinc-finger</keyword>
<feature type="compositionally biased region" description="Polar residues" evidence="2">
    <location>
        <begin position="544"/>
        <end position="565"/>
    </location>
</feature>
<feature type="region of interest" description="Disordered" evidence="2">
    <location>
        <begin position="116"/>
        <end position="141"/>
    </location>
</feature>
<dbReference type="InterPro" id="IPR001841">
    <property type="entry name" value="Znf_RING"/>
</dbReference>
<feature type="domain" description="RING-type" evidence="3">
    <location>
        <begin position="50"/>
        <end position="93"/>
    </location>
</feature>
<dbReference type="InterPro" id="IPR039515">
    <property type="entry name" value="NOT4_mRING-HC-C4C4"/>
</dbReference>
<feature type="compositionally biased region" description="Polar residues" evidence="2">
    <location>
        <begin position="246"/>
        <end position="257"/>
    </location>
</feature>
<dbReference type="OrthoDB" id="1923159at2759"/>
<dbReference type="GO" id="GO:0016567">
    <property type="term" value="P:protein ubiquitination"/>
    <property type="evidence" value="ECO:0007669"/>
    <property type="project" value="TreeGrafter"/>
</dbReference>
<dbReference type="InterPro" id="IPR039780">
    <property type="entry name" value="Mot2"/>
</dbReference>
<protein>
    <recommendedName>
        <fullName evidence="3">RING-type domain-containing protein</fullName>
    </recommendedName>
</protein>
<feature type="compositionally biased region" description="Polar residues" evidence="2">
    <location>
        <begin position="278"/>
        <end position="293"/>
    </location>
</feature>
<gene>
    <name evidence="4" type="ORF">CEUSTIGMA_g6208.t1</name>
</gene>
<feature type="region of interest" description="Disordered" evidence="2">
    <location>
        <begin position="164"/>
        <end position="184"/>
    </location>
</feature>
<proteinExistence type="predicted"/>
<dbReference type="Gene3D" id="3.30.40.10">
    <property type="entry name" value="Zinc/RING finger domain, C3HC4 (zinc finger)"/>
    <property type="match status" value="1"/>
</dbReference>
<dbReference type="SUPFAM" id="SSF57850">
    <property type="entry name" value="RING/U-box"/>
    <property type="match status" value="1"/>
</dbReference>
<keyword evidence="1" id="KW-0862">Zinc</keyword>
<keyword evidence="5" id="KW-1185">Reference proteome</keyword>
<reference evidence="4 5" key="1">
    <citation type="submission" date="2017-08" db="EMBL/GenBank/DDBJ databases">
        <title>Acidophilic green algal genome provides insights into adaptation to an acidic environment.</title>
        <authorList>
            <person name="Hirooka S."/>
            <person name="Hirose Y."/>
            <person name="Kanesaki Y."/>
            <person name="Higuchi S."/>
            <person name="Fujiwara T."/>
            <person name="Onuma R."/>
            <person name="Era A."/>
            <person name="Ohbayashi R."/>
            <person name="Uzuka A."/>
            <person name="Nozaki H."/>
            <person name="Yoshikawa H."/>
            <person name="Miyagishima S.Y."/>
        </authorList>
    </citation>
    <scope>NUCLEOTIDE SEQUENCE [LARGE SCALE GENOMIC DNA]</scope>
    <source>
        <strain evidence="4 5">NIES-2499</strain>
    </source>
</reference>
<dbReference type="GO" id="GO:0004842">
    <property type="term" value="F:ubiquitin-protein transferase activity"/>
    <property type="evidence" value="ECO:0007669"/>
    <property type="project" value="InterPro"/>
</dbReference>
<dbReference type="AlphaFoldDB" id="A0A250X6R4"/>
<dbReference type="PANTHER" id="PTHR12603">
    <property type="entry name" value="CCR4-NOT TRANSCRIPTION COMPLEX RELATED"/>
    <property type="match status" value="1"/>
</dbReference>
<sequence length="652" mass="67703">MPRPGPITSQLVKQAIPAGRPKAPKVVLVTGQRTFYTDTSHRQPDVKETCPLCIEELDDTDKDFYPCPCGYQVCLFCYGRLHDLCKNMCPGCRREYGAPVEATLIRQLSEERSLESENSALSLSTSGGGGTGGILTSHTQTSISTTRSSIAASAAASAALGARTAAVTQPKRELGGSGTLRQQRHEDIAGSLPTGATWAAAAPTRNLDPTESTSVDESAWPSLGAAVAATPATQPPPPSTPRHLHSTQVMQSESNSGRYLGHERSDSNSSASADAPSHYSTSSQDLNQDQTADNHFPSHLQDAFATAQVSTMVYGTRHTVNVPLSGLAETQVNIIPEAPAMKANLQQAVAAGTTSSKEAAARLVALLRNKKDVQQASAGAVKPTVTARSPPPGFSGQAAAIAPPPGFTIPAVQMQQHQVSTLSASSACPPFLTHQDPSVPPPPVGRHQPIQPPTLLQSSSLYPQQNNSLLSAASCSHLTSLTTPQSPSHDSGFSASTSDFFGSGANSMRSYSMWSGLPGIDLGAPLWQGQSLFGELRAASSSTLMRSGMGTSRSDVTQSQLQPSSLGVGGKPPPPGFGPTPLAGDGGRLVGGVSRPYMPFGNTLGSSAVGMVGSIAVAQGYNPLQAQLQVAEASRAPPPGMVAYRPQLGTGF</sequence>
<dbReference type="PANTHER" id="PTHR12603:SF0">
    <property type="entry name" value="CCR4-NOT TRANSCRIPTION COMPLEX SUBUNIT 4"/>
    <property type="match status" value="1"/>
</dbReference>
<dbReference type="GO" id="GO:0008270">
    <property type="term" value="F:zinc ion binding"/>
    <property type="evidence" value="ECO:0007669"/>
    <property type="project" value="UniProtKB-KW"/>
</dbReference>
<keyword evidence="1" id="KW-0479">Metal-binding</keyword>
<evidence type="ECO:0000259" key="3">
    <source>
        <dbReference type="PROSITE" id="PS50089"/>
    </source>
</evidence>
<feature type="region of interest" description="Disordered" evidence="2">
    <location>
        <begin position="432"/>
        <end position="453"/>
    </location>
</feature>